<dbReference type="PhylomeDB" id="T1JBH3"/>
<dbReference type="InterPro" id="IPR029063">
    <property type="entry name" value="SAM-dependent_MTases_sf"/>
</dbReference>
<accession>T1JBH3</accession>
<reference evidence="5" key="1">
    <citation type="submission" date="2011-05" db="EMBL/GenBank/DDBJ databases">
        <authorList>
            <person name="Richards S.R."/>
            <person name="Qu J."/>
            <person name="Jiang H."/>
            <person name="Jhangiani S.N."/>
            <person name="Agravi P."/>
            <person name="Goodspeed R."/>
            <person name="Gross S."/>
            <person name="Mandapat C."/>
            <person name="Jackson L."/>
            <person name="Mathew T."/>
            <person name="Pu L."/>
            <person name="Thornton R."/>
            <person name="Saada N."/>
            <person name="Wilczek-Boney K.B."/>
            <person name="Lee S."/>
            <person name="Kovar C."/>
            <person name="Wu Y."/>
            <person name="Scherer S.E."/>
            <person name="Worley K.C."/>
            <person name="Muzny D.M."/>
            <person name="Gibbs R."/>
        </authorList>
    </citation>
    <scope>NUCLEOTIDE SEQUENCE</scope>
    <source>
        <strain evidence="5">Brora</strain>
    </source>
</reference>
<name>T1JBH3_STRMM</name>
<dbReference type="GO" id="GO:0032259">
    <property type="term" value="P:methylation"/>
    <property type="evidence" value="ECO:0007669"/>
    <property type="project" value="UniProtKB-KW"/>
</dbReference>
<keyword evidence="1" id="KW-0489">Methyltransferase</keyword>
<evidence type="ECO:0000256" key="2">
    <source>
        <dbReference type="ARBA" id="ARBA00022679"/>
    </source>
</evidence>
<proteinExistence type="predicted"/>
<organism evidence="4 5">
    <name type="scientific">Strigamia maritima</name>
    <name type="common">European centipede</name>
    <name type="synonym">Geophilus maritimus</name>
    <dbReference type="NCBI Taxonomy" id="126957"/>
    <lineage>
        <taxon>Eukaryota</taxon>
        <taxon>Metazoa</taxon>
        <taxon>Ecdysozoa</taxon>
        <taxon>Arthropoda</taxon>
        <taxon>Myriapoda</taxon>
        <taxon>Chilopoda</taxon>
        <taxon>Pleurostigmophora</taxon>
        <taxon>Geophilomorpha</taxon>
        <taxon>Linotaeniidae</taxon>
        <taxon>Strigamia</taxon>
    </lineage>
</organism>
<dbReference type="OMA" id="CCQKAYE"/>
<dbReference type="GO" id="GO:1904262">
    <property type="term" value="P:negative regulation of TORC1 signaling"/>
    <property type="evidence" value="ECO:0007669"/>
    <property type="project" value="TreeGrafter"/>
</dbReference>
<dbReference type="PANTHER" id="PTHR21008:SF0">
    <property type="entry name" value="S-ADENOSYLMETHIONINE SENSOR UPSTREAM OF MTORC1"/>
    <property type="match status" value="1"/>
</dbReference>
<dbReference type="PANTHER" id="PTHR21008">
    <property type="entry name" value="S-ADENOSYLMETHIONINE SENSOR UPSTREAM OF MTORC1-RELATED"/>
    <property type="match status" value="1"/>
</dbReference>
<keyword evidence="5" id="KW-1185">Reference proteome</keyword>
<dbReference type="AlphaFoldDB" id="T1JBH3"/>
<evidence type="ECO:0000256" key="1">
    <source>
        <dbReference type="ARBA" id="ARBA00022603"/>
    </source>
</evidence>
<protein>
    <submittedName>
        <fullName evidence="4">Uncharacterized protein</fullName>
    </submittedName>
</protein>
<dbReference type="eggNOG" id="ENOG502QRK4">
    <property type="taxonomic scope" value="Eukaryota"/>
</dbReference>
<dbReference type="EMBL" id="JH432010">
    <property type="status" value="NOT_ANNOTATED_CDS"/>
    <property type="molecule type" value="Genomic_DNA"/>
</dbReference>
<keyword evidence="3" id="KW-0949">S-adenosyl-L-methionine</keyword>
<dbReference type="Proteomes" id="UP000014500">
    <property type="component" value="Unassembled WGS sequence"/>
</dbReference>
<dbReference type="InterPro" id="IPR021867">
    <property type="entry name" value="Bmt2/SAMTOR"/>
</dbReference>
<evidence type="ECO:0000256" key="3">
    <source>
        <dbReference type="ARBA" id="ARBA00022691"/>
    </source>
</evidence>
<evidence type="ECO:0000313" key="4">
    <source>
        <dbReference type="EnsemblMetazoa" id="SMAR011119-PA"/>
    </source>
</evidence>
<reference evidence="4" key="2">
    <citation type="submission" date="2015-02" db="UniProtKB">
        <authorList>
            <consortium name="EnsemblMetazoa"/>
        </authorList>
    </citation>
    <scope>IDENTIFICATION</scope>
</reference>
<keyword evidence="2" id="KW-0808">Transferase</keyword>
<dbReference type="GO" id="GO:0008168">
    <property type="term" value="F:methyltransferase activity"/>
    <property type="evidence" value="ECO:0007669"/>
    <property type="project" value="UniProtKB-KW"/>
</dbReference>
<dbReference type="EnsemblMetazoa" id="SMAR011119-RA">
    <property type="protein sequence ID" value="SMAR011119-PA"/>
    <property type="gene ID" value="SMAR011119"/>
</dbReference>
<dbReference type="Gene3D" id="3.40.50.150">
    <property type="entry name" value="Vaccinia Virus protein VP39"/>
    <property type="match status" value="1"/>
</dbReference>
<sequence length="269" mass="31913">MHKLATQIWETNNYFTRIDWCNKIAINYFRQGRMKEILTKERQLCSDCTLFASMPLYLLDVGSCYNAFDHYKNNYIILSLDLCPATKDVHECDFTKLIITRNEIDESYLSSLPHTISHLNEETFSVVVFSLLLEYLPTPRHRWICCEKAYHLLKPEGLLFIVTPDSNHQNRNAAMIKSWKIALQHIGFVRINYEKLQHLHCMAFRKRHLCGTCSWKKKIDYPDEDMKVQNMIYIPQDFQNTDDDENRVDENRDDDEGLRQGFLQLPFNM</sequence>
<dbReference type="HOGENOM" id="CLU_036404_0_0_1"/>
<evidence type="ECO:0000313" key="5">
    <source>
        <dbReference type="Proteomes" id="UP000014500"/>
    </source>
</evidence>
<dbReference type="SUPFAM" id="SSF53335">
    <property type="entry name" value="S-adenosyl-L-methionine-dependent methyltransferases"/>
    <property type="match status" value="1"/>
</dbReference>
<dbReference type="STRING" id="126957.T1JBH3"/>
<dbReference type="Pfam" id="PF11968">
    <property type="entry name" value="Bmt2"/>
    <property type="match status" value="1"/>
</dbReference>